<dbReference type="PANTHER" id="PTHR13696">
    <property type="entry name" value="P-LOOP CONTAINING NUCLEOSIDE TRIPHOSPHATE HYDROLASE"/>
    <property type="match status" value="1"/>
</dbReference>
<feature type="compositionally biased region" description="Basic and acidic residues" evidence="1">
    <location>
        <begin position="150"/>
        <end position="170"/>
    </location>
</feature>
<dbReference type="PANTHER" id="PTHR13696:SF52">
    <property type="entry name" value="PARA FAMILY PROTEIN CT_582"/>
    <property type="match status" value="1"/>
</dbReference>
<reference evidence="3 4" key="1">
    <citation type="submission" date="2020-07" db="EMBL/GenBank/DDBJ databases">
        <title>Sequencing the genomes of 1000 actinobacteria strains.</title>
        <authorList>
            <person name="Klenk H.-P."/>
        </authorList>
    </citation>
    <scope>NUCLEOTIDE SEQUENCE [LARGE SCALE GENOMIC DNA]</scope>
    <source>
        <strain evidence="3 4">DSM 45117</strain>
    </source>
</reference>
<name>A0ABX2SB86_9ACTN</name>
<dbReference type="Gene3D" id="3.40.50.300">
    <property type="entry name" value="P-loop containing nucleotide triphosphate hydrolases"/>
    <property type="match status" value="1"/>
</dbReference>
<proteinExistence type="predicted"/>
<feature type="region of interest" description="Disordered" evidence="1">
    <location>
        <begin position="1"/>
        <end position="225"/>
    </location>
</feature>
<organism evidence="3 4">
    <name type="scientific">Actinopolymorpha cephalotaxi</name>
    <dbReference type="NCBI Taxonomy" id="504797"/>
    <lineage>
        <taxon>Bacteria</taxon>
        <taxon>Bacillati</taxon>
        <taxon>Actinomycetota</taxon>
        <taxon>Actinomycetes</taxon>
        <taxon>Propionibacteriales</taxon>
        <taxon>Actinopolymorphaceae</taxon>
        <taxon>Actinopolymorpha</taxon>
    </lineage>
</organism>
<evidence type="ECO:0000259" key="2">
    <source>
        <dbReference type="Pfam" id="PF13614"/>
    </source>
</evidence>
<feature type="compositionally biased region" description="Low complexity" evidence="1">
    <location>
        <begin position="81"/>
        <end position="95"/>
    </location>
</feature>
<dbReference type="Proteomes" id="UP000533017">
    <property type="component" value="Unassembled WGS sequence"/>
</dbReference>
<feature type="compositionally biased region" description="Polar residues" evidence="1">
    <location>
        <begin position="137"/>
        <end position="148"/>
    </location>
</feature>
<dbReference type="RefSeq" id="WP_330831774.1">
    <property type="nucleotide sequence ID" value="NZ_FOOI01000008.1"/>
</dbReference>
<evidence type="ECO:0000313" key="4">
    <source>
        <dbReference type="Proteomes" id="UP000533017"/>
    </source>
</evidence>
<dbReference type="InterPro" id="IPR025669">
    <property type="entry name" value="AAA_dom"/>
</dbReference>
<dbReference type="SUPFAM" id="SSF52540">
    <property type="entry name" value="P-loop containing nucleoside triphosphate hydrolases"/>
    <property type="match status" value="1"/>
</dbReference>
<accession>A0ABX2SB86</accession>
<comment type="caution">
    <text evidence="3">The sequence shown here is derived from an EMBL/GenBank/DDBJ whole genome shotgun (WGS) entry which is preliminary data.</text>
</comment>
<gene>
    <name evidence="3" type="ORF">FHR37_005427</name>
</gene>
<keyword evidence="4" id="KW-1185">Reference proteome</keyword>
<dbReference type="CDD" id="cd02042">
    <property type="entry name" value="ParAB_family"/>
    <property type="match status" value="1"/>
</dbReference>
<feature type="compositionally biased region" description="Low complexity" evidence="1">
    <location>
        <begin position="205"/>
        <end position="219"/>
    </location>
</feature>
<dbReference type="Pfam" id="PF13614">
    <property type="entry name" value="AAA_31"/>
    <property type="match status" value="1"/>
</dbReference>
<feature type="compositionally biased region" description="Polar residues" evidence="1">
    <location>
        <begin position="100"/>
        <end position="112"/>
    </location>
</feature>
<dbReference type="InterPro" id="IPR050678">
    <property type="entry name" value="DNA_Partitioning_ATPase"/>
</dbReference>
<sequence>MRTNQVKAPVEEFDSAPERVEEAPSVDEPAMDGAESTYPPSTHVPAMPGSTADDEDVRSQEEKLPSGSEAAARHEGEFGLSATSRDASTSDSTGSEASAGGSNVPVTGTREPTTGVPGEPPMGSQGPTSEVPGVPVMSSQEPIVTASSDRPGHREEATTTEEARAQDPHDVSTVGSGKGAPPVGDAVGEQSGDVRPSHVVAAPEDGSGSSLSDAGDPASMPQPDDEDILVSRETTELPPAASLPPNVNLPMVFRPTLPKPVKTRIFVVANQKGGVGKTTTAVNMAAALAGSGARVLVIDLDPQGNASTALGIEHGEGAPGIYDVVVDRQPMEKFVHGVPRFPTLWAVPATIDLSGAELELASVVARESRLKRALDTYLREQDAAGDRFDYVLIDCPPSLGLLTMNALVAGQEVLVPIQCEYYALEGVETLFKIVDLVRELNPDLTVSTVLLTMYDARTRLSAQVAENARENLGPAVLRTSVPRSVRISEAPSFGQTAMTWDPNSSGALSYLEAAREVAYRDPAAPAPSRPPQDSEPGDSDKPDVLGSTTAEATKRGDVR</sequence>
<dbReference type="EMBL" id="JACBZA010000001">
    <property type="protein sequence ID" value="NYH86576.1"/>
    <property type="molecule type" value="Genomic_DNA"/>
</dbReference>
<evidence type="ECO:0000256" key="1">
    <source>
        <dbReference type="SAM" id="MobiDB-lite"/>
    </source>
</evidence>
<feature type="domain" description="AAA" evidence="2">
    <location>
        <begin position="264"/>
        <end position="445"/>
    </location>
</feature>
<evidence type="ECO:0000313" key="3">
    <source>
        <dbReference type="EMBL" id="NYH86576.1"/>
    </source>
</evidence>
<dbReference type="InterPro" id="IPR027417">
    <property type="entry name" value="P-loop_NTPase"/>
</dbReference>
<protein>
    <submittedName>
        <fullName evidence="3">Cellulose biosynthesis protein BcsQ</fullName>
    </submittedName>
</protein>
<feature type="region of interest" description="Disordered" evidence="1">
    <location>
        <begin position="519"/>
        <end position="559"/>
    </location>
</feature>